<dbReference type="InterPro" id="IPR015943">
    <property type="entry name" value="WD40/YVTN_repeat-like_dom_sf"/>
</dbReference>
<name>A0AAJ7N639_9HYME</name>
<dbReference type="InterPro" id="IPR001680">
    <property type="entry name" value="WD40_rpt"/>
</dbReference>
<evidence type="ECO:0000256" key="3">
    <source>
        <dbReference type="PROSITE-ProRule" id="PRU00221"/>
    </source>
</evidence>
<keyword evidence="4" id="KW-1185">Reference proteome</keyword>
<protein>
    <submittedName>
        <fullName evidence="5">Guanine nucleotide-binding protein subunit beta-2-like 1</fullName>
    </submittedName>
</protein>
<proteinExistence type="predicted"/>
<dbReference type="InterPro" id="IPR050505">
    <property type="entry name" value="WDR55/POC1"/>
</dbReference>
<keyword evidence="1 3" id="KW-0853">WD repeat</keyword>
<dbReference type="KEGG" id="ccal:108624577"/>
<organism evidence="4 5">
    <name type="scientific">Ceratina calcarata</name>
    <dbReference type="NCBI Taxonomy" id="156304"/>
    <lineage>
        <taxon>Eukaryota</taxon>
        <taxon>Metazoa</taxon>
        <taxon>Ecdysozoa</taxon>
        <taxon>Arthropoda</taxon>
        <taxon>Hexapoda</taxon>
        <taxon>Insecta</taxon>
        <taxon>Pterygota</taxon>
        <taxon>Neoptera</taxon>
        <taxon>Endopterygota</taxon>
        <taxon>Hymenoptera</taxon>
        <taxon>Apocrita</taxon>
        <taxon>Aculeata</taxon>
        <taxon>Apoidea</taxon>
        <taxon>Anthophila</taxon>
        <taxon>Apidae</taxon>
        <taxon>Ceratina</taxon>
        <taxon>Zadontomerus</taxon>
    </lineage>
</organism>
<feature type="repeat" description="WD" evidence="3">
    <location>
        <begin position="69"/>
        <end position="110"/>
    </location>
</feature>
<accession>A0AAJ7N639</accession>
<dbReference type="Pfam" id="PF00400">
    <property type="entry name" value="WD40"/>
    <property type="match status" value="1"/>
</dbReference>
<dbReference type="PANTHER" id="PTHR44019:SF8">
    <property type="entry name" value="POC1 CENTRIOLAR PROTEIN HOMOLOG"/>
    <property type="match status" value="1"/>
</dbReference>
<dbReference type="SUPFAM" id="SSF50998">
    <property type="entry name" value="Quinoprotein alcohol dehydrogenase-like"/>
    <property type="match status" value="1"/>
</dbReference>
<dbReference type="PANTHER" id="PTHR44019">
    <property type="entry name" value="WD REPEAT-CONTAINING PROTEIN 55"/>
    <property type="match status" value="1"/>
</dbReference>
<reference evidence="5" key="1">
    <citation type="submission" date="2025-08" db="UniProtKB">
        <authorList>
            <consortium name="RefSeq"/>
        </authorList>
    </citation>
    <scope>IDENTIFICATION</scope>
    <source>
        <tissue evidence="5">Whole body</tissue>
    </source>
</reference>
<evidence type="ECO:0000313" key="5">
    <source>
        <dbReference type="RefSeq" id="XP_017879463.2"/>
    </source>
</evidence>
<evidence type="ECO:0000256" key="2">
    <source>
        <dbReference type="ARBA" id="ARBA00022737"/>
    </source>
</evidence>
<dbReference type="Proteomes" id="UP000694925">
    <property type="component" value="Unplaced"/>
</dbReference>
<evidence type="ECO:0000256" key="1">
    <source>
        <dbReference type="ARBA" id="ARBA00022574"/>
    </source>
</evidence>
<dbReference type="AlphaFoldDB" id="A0AAJ7N639"/>
<evidence type="ECO:0000313" key="4">
    <source>
        <dbReference type="Proteomes" id="UP000694925"/>
    </source>
</evidence>
<gene>
    <name evidence="5" type="primary">LOC108624577</name>
</gene>
<dbReference type="RefSeq" id="XP_017879463.2">
    <property type="nucleotide sequence ID" value="XM_018023974.2"/>
</dbReference>
<keyword evidence="2" id="KW-0677">Repeat</keyword>
<sequence length="116" mass="12499">MFDGRRIVSSDRAGSIRVWAADTGTLIQSVCGPGRCFTVSSDMRYAVCGTGDNQLRIVGLGAGPEEKYQVSHSQEITCLVVTPDSRSLISGSRDMSLKVWQLAGGKLSQVPPPYTY</sequence>
<dbReference type="GeneID" id="108624577"/>
<dbReference type="InterPro" id="IPR011047">
    <property type="entry name" value="Quinoprotein_ADH-like_sf"/>
</dbReference>
<dbReference type="PROSITE" id="PS50294">
    <property type="entry name" value="WD_REPEATS_REGION"/>
    <property type="match status" value="1"/>
</dbReference>
<dbReference type="PROSITE" id="PS50082">
    <property type="entry name" value="WD_REPEATS_2"/>
    <property type="match status" value="1"/>
</dbReference>
<dbReference type="Gene3D" id="2.130.10.10">
    <property type="entry name" value="YVTN repeat-like/Quinoprotein amine dehydrogenase"/>
    <property type="match status" value="1"/>
</dbReference>
<dbReference type="SMART" id="SM00320">
    <property type="entry name" value="WD40"/>
    <property type="match status" value="2"/>
</dbReference>